<evidence type="ECO:0000313" key="2">
    <source>
        <dbReference type="Proteomes" id="UP001162811"/>
    </source>
</evidence>
<name>A0ABT1AEE1_9RALS</name>
<reference evidence="1" key="2">
    <citation type="journal article" date="2023" name="Front. Microbiol.">
        <title>Ralstonia chuxiongensis sp. nov., Ralstonia mojiangensis sp. nov., and Ralstonia soli sp. nov., isolated from tobacco fields, are three novel species in the family Burkholderiaceae.</title>
        <authorList>
            <person name="Lu C.H."/>
            <person name="Zhang Y.Y."/>
            <person name="Jiang N."/>
            <person name="Chen W."/>
            <person name="Shao X."/>
            <person name="Zhao Z.M."/>
            <person name="Lu W.L."/>
            <person name="Hu X."/>
            <person name="Xi Y.X."/>
            <person name="Zou S.Y."/>
            <person name="Wei Q.J."/>
            <person name="Lin Z.L."/>
            <person name="Gong L."/>
            <person name="Gai X.T."/>
            <person name="Zhang L.Q."/>
            <person name="Li J.Y."/>
            <person name="Jin Y."/>
            <person name="Xia Z.Y."/>
        </authorList>
    </citation>
    <scope>NUCLEOTIDE SEQUENCE</scope>
    <source>
        <strain evidence="1">21MJYT02-11</strain>
    </source>
</reference>
<protein>
    <submittedName>
        <fullName evidence="1">Uncharacterized protein</fullName>
    </submittedName>
</protein>
<keyword evidence="2" id="KW-1185">Reference proteome</keyword>
<proteinExistence type="predicted"/>
<comment type="caution">
    <text evidence="1">The sequence shown here is derived from an EMBL/GenBank/DDBJ whole genome shotgun (WGS) entry which is preliminary data.</text>
</comment>
<dbReference type="EMBL" id="JAMXHT010000001">
    <property type="protein sequence ID" value="MCO5396743.1"/>
    <property type="molecule type" value="Genomic_DNA"/>
</dbReference>
<dbReference type="RefSeq" id="WP_252675765.1">
    <property type="nucleotide sequence ID" value="NZ_JAMXHT010000001.1"/>
</dbReference>
<accession>A0ABT1AEE1</accession>
<dbReference type="Proteomes" id="UP001162811">
    <property type="component" value="Unassembled WGS sequence"/>
</dbReference>
<organism evidence="1 2">
    <name type="scientific">Ralstonia soli</name>
    <dbReference type="NCBI Taxonomy" id="2953896"/>
    <lineage>
        <taxon>Bacteria</taxon>
        <taxon>Pseudomonadati</taxon>
        <taxon>Pseudomonadota</taxon>
        <taxon>Betaproteobacteria</taxon>
        <taxon>Burkholderiales</taxon>
        <taxon>Burkholderiaceae</taxon>
        <taxon>Ralstonia</taxon>
    </lineage>
</organism>
<gene>
    <name evidence="1" type="ORF">NG900_00895</name>
</gene>
<sequence length="49" mass="5383">MHDKVLCKLEEAAEGKASSEVPMSIALDWTSAANLFAVLFDDRFKIARG</sequence>
<reference evidence="1" key="1">
    <citation type="submission" date="2022-06" db="EMBL/GenBank/DDBJ databases">
        <authorList>
            <person name="Lu C.-H."/>
        </authorList>
    </citation>
    <scope>NUCLEOTIDE SEQUENCE</scope>
    <source>
        <strain evidence="1">21MJYT02-11</strain>
    </source>
</reference>
<evidence type="ECO:0000313" key="1">
    <source>
        <dbReference type="EMBL" id="MCO5396743.1"/>
    </source>
</evidence>